<evidence type="ECO:0000259" key="8">
    <source>
        <dbReference type="SMART" id="SM00448"/>
    </source>
</evidence>
<dbReference type="SUPFAM" id="SSF55874">
    <property type="entry name" value="ATPase domain of HSP90 chaperone/DNA topoisomerase II/histidine kinase"/>
    <property type="match status" value="1"/>
</dbReference>
<dbReference type="Pfam" id="PF02518">
    <property type="entry name" value="HATPase_c"/>
    <property type="match status" value="1"/>
</dbReference>
<dbReference type="Gene3D" id="3.30.565.10">
    <property type="entry name" value="Histidine kinase-like ATPase, C-terminal domain"/>
    <property type="match status" value="1"/>
</dbReference>
<dbReference type="Pfam" id="PF00072">
    <property type="entry name" value="Response_reg"/>
    <property type="match status" value="1"/>
</dbReference>
<keyword evidence="3" id="KW-0597">Phosphoprotein</keyword>
<dbReference type="Pfam" id="PF00512">
    <property type="entry name" value="HisKA"/>
    <property type="match status" value="1"/>
</dbReference>
<dbReference type="Gene3D" id="3.40.50.2300">
    <property type="match status" value="1"/>
</dbReference>
<dbReference type="InterPro" id="IPR001789">
    <property type="entry name" value="Sig_transdc_resp-reg_receiver"/>
</dbReference>
<evidence type="ECO:0000256" key="2">
    <source>
        <dbReference type="ARBA" id="ARBA00012438"/>
    </source>
</evidence>
<dbReference type="SMART" id="SM00387">
    <property type="entry name" value="HATPase_c"/>
    <property type="match status" value="1"/>
</dbReference>
<dbReference type="EC" id="2.7.13.3" evidence="2"/>
<evidence type="ECO:0000256" key="4">
    <source>
        <dbReference type="ARBA" id="ARBA00023012"/>
    </source>
</evidence>
<name>A0ABM8AQ49_9BACT</name>
<dbReference type="RefSeq" id="WP_264983588.1">
    <property type="nucleotide sequence ID" value="NZ_AP026708.1"/>
</dbReference>
<evidence type="ECO:0000256" key="3">
    <source>
        <dbReference type="ARBA" id="ARBA00022553"/>
    </source>
</evidence>
<keyword evidence="4" id="KW-0902">Two-component regulatory system</keyword>
<proteinExistence type="predicted"/>
<dbReference type="CDD" id="cd17546">
    <property type="entry name" value="REC_hyHK_CKI1_RcsC-like"/>
    <property type="match status" value="1"/>
</dbReference>
<dbReference type="Proteomes" id="UP001061361">
    <property type="component" value="Chromosome"/>
</dbReference>
<accession>A0ABM8AQ49</accession>
<dbReference type="SUPFAM" id="SSF52172">
    <property type="entry name" value="CheY-like"/>
    <property type="match status" value="1"/>
</dbReference>
<evidence type="ECO:0000259" key="6">
    <source>
        <dbReference type="SMART" id="SM00387"/>
    </source>
</evidence>
<keyword evidence="10" id="KW-1185">Reference proteome</keyword>
<dbReference type="Gene3D" id="3.30.450.20">
    <property type="entry name" value="PAS domain"/>
    <property type="match status" value="1"/>
</dbReference>
<dbReference type="InterPro" id="IPR003661">
    <property type="entry name" value="HisK_dim/P_dom"/>
</dbReference>
<feature type="domain" description="Response regulatory" evidence="8">
    <location>
        <begin position="639"/>
        <end position="755"/>
    </location>
</feature>
<dbReference type="InterPro" id="IPR036097">
    <property type="entry name" value="HisK_dim/P_sf"/>
</dbReference>
<keyword evidence="5" id="KW-0175">Coiled coil</keyword>
<gene>
    <name evidence="9" type="ORF">JCM14722_10720</name>
</gene>
<evidence type="ECO:0000313" key="9">
    <source>
        <dbReference type="EMBL" id="BDQ33530.1"/>
    </source>
</evidence>
<dbReference type="EMBL" id="AP026708">
    <property type="protein sequence ID" value="BDQ33530.1"/>
    <property type="molecule type" value="Genomic_DNA"/>
</dbReference>
<dbReference type="CDD" id="cd00082">
    <property type="entry name" value="HisKA"/>
    <property type="match status" value="1"/>
</dbReference>
<dbReference type="PRINTS" id="PR00344">
    <property type="entry name" value="BCTRLSENSOR"/>
</dbReference>
<feature type="coiled-coil region" evidence="5">
    <location>
        <begin position="359"/>
        <end position="391"/>
    </location>
</feature>
<dbReference type="CDD" id="cd16922">
    <property type="entry name" value="HATPase_EvgS-ArcB-TorS-like"/>
    <property type="match status" value="1"/>
</dbReference>
<protein>
    <recommendedName>
        <fullName evidence="2">histidine kinase</fullName>
        <ecNumber evidence="2">2.7.13.3</ecNumber>
    </recommendedName>
</protein>
<dbReference type="SUPFAM" id="SSF47384">
    <property type="entry name" value="Homodimeric domain of signal transducing histidine kinase"/>
    <property type="match status" value="1"/>
</dbReference>
<comment type="catalytic activity">
    <reaction evidence="1">
        <text>ATP + protein L-histidine = ADP + protein N-phospho-L-histidine.</text>
        <dbReference type="EC" id="2.7.13.3"/>
    </reaction>
</comment>
<dbReference type="InterPro" id="IPR036890">
    <property type="entry name" value="HATPase_C_sf"/>
</dbReference>
<dbReference type="SMART" id="SM00448">
    <property type="entry name" value="REC"/>
    <property type="match status" value="1"/>
</dbReference>
<dbReference type="SMART" id="SM00388">
    <property type="entry name" value="HisKA"/>
    <property type="match status" value="1"/>
</dbReference>
<dbReference type="InterPro" id="IPR004358">
    <property type="entry name" value="Sig_transdc_His_kin-like_C"/>
</dbReference>
<dbReference type="InterPro" id="IPR011006">
    <property type="entry name" value="CheY-like_superfamily"/>
</dbReference>
<dbReference type="PANTHER" id="PTHR45339">
    <property type="entry name" value="HYBRID SIGNAL TRANSDUCTION HISTIDINE KINASE J"/>
    <property type="match status" value="1"/>
</dbReference>
<dbReference type="InterPro" id="IPR003594">
    <property type="entry name" value="HATPase_dom"/>
</dbReference>
<dbReference type="PANTHER" id="PTHR45339:SF1">
    <property type="entry name" value="HYBRID SIGNAL TRANSDUCTION HISTIDINE KINASE J"/>
    <property type="match status" value="1"/>
</dbReference>
<evidence type="ECO:0000259" key="7">
    <source>
        <dbReference type="SMART" id="SM00388"/>
    </source>
</evidence>
<evidence type="ECO:0000313" key="10">
    <source>
        <dbReference type="Proteomes" id="UP001061361"/>
    </source>
</evidence>
<feature type="domain" description="Histidine kinase/HSP90-like ATPase" evidence="6">
    <location>
        <begin position="501"/>
        <end position="618"/>
    </location>
</feature>
<evidence type="ECO:0000256" key="1">
    <source>
        <dbReference type="ARBA" id="ARBA00000085"/>
    </source>
</evidence>
<feature type="domain" description="Signal transduction histidine kinase dimerisation/phosphoacceptor" evidence="7">
    <location>
        <begin position="389"/>
        <end position="454"/>
    </location>
</feature>
<dbReference type="Gene3D" id="1.10.287.130">
    <property type="match status" value="1"/>
</dbReference>
<evidence type="ECO:0000256" key="5">
    <source>
        <dbReference type="SAM" id="Coils"/>
    </source>
</evidence>
<sequence length="761" mass="84102">MIELERIQTQLKVVARVVSCELDRVKDALVYLAHHSLELFRVIPRDPEAVRAWLASEGFGVGEDGFFLSLPDLAAHRSGTLHADALSYSWPGDIRDDQDAAYRLFCHKDMGPMLMALCERLPGTVWVYYQDVTNTALQYPYIDQITAITPDFQWRDYHTYASVEPEVNPERSIRWSPPHIDYAGQGLIVAASIPVYVRDEFIGLWSIDLKVDSLVRPSILTPTRKSQLTCVVQADGTVISCSHGVLSEDMEKGEICLTPFRNIHEAFNGLDLHALHTQGTGHQTVEAGEDEYQIYWVTLQCMDWICITVLSRDNLLDAARGQFREAFESLGKGRLGSSIGIEKLPLEMLEMGEAYNEMVGKLERAREHLLRQKAELAREKANAEAANEAKTVFLANMSHELRTPLNGIVGMHQLLLGTSLDREQGEYVDMAVQSAKRLTSLLGDILDLTRVETGMIRLTEAAFSLRETLQFTRQLFAPSCQQKGIGLEVNVHDAIPDNLTGDAVRLQQIVNNLVGNAVKFTDQGSVRLEAYPLSGAGPDESRILFSVSDTGIGMEEDDIERLFEPFIQADHGYGRSHQGAGLGLAIVRQLVGLMGGSVSAASTPGGGTTFHFCLPFGVREGVEADRVRVPTVCPVDRHSPILLVEDDAVNRLSVKRLLSRAGYRIDAVENGAEALRAVTDKSYAMVLMDIQMPVMDGVEATRAIRSGRAGGHNARIPIVALTAYALSGDRDNFFEAGVDDYVVKPVAVDRLMEVVGKWLRV</sequence>
<reference evidence="9" key="1">
    <citation type="submission" date="2022-08" db="EMBL/GenBank/DDBJ databases">
        <title>Genome Sequence of the sulphate-reducing bacterium, Pseudodesulfovibrio portus JCM14722.</title>
        <authorList>
            <person name="Kondo R."/>
            <person name="Kataoka T."/>
        </authorList>
    </citation>
    <scope>NUCLEOTIDE SEQUENCE</scope>
    <source>
        <strain evidence="9">JCM 14722</strain>
    </source>
</reference>
<organism evidence="9 10">
    <name type="scientific">Pseudodesulfovibrio portus</name>
    <dbReference type="NCBI Taxonomy" id="231439"/>
    <lineage>
        <taxon>Bacteria</taxon>
        <taxon>Pseudomonadati</taxon>
        <taxon>Thermodesulfobacteriota</taxon>
        <taxon>Desulfovibrionia</taxon>
        <taxon>Desulfovibrionales</taxon>
        <taxon>Desulfovibrionaceae</taxon>
    </lineage>
</organism>